<keyword evidence="11" id="KW-1185">Reference proteome</keyword>
<organism evidence="10 11">
    <name type="scientific">Salix brachista</name>
    <dbReference type="NCBI Taxonomy" id="2182728"/>
    <lineage>
        <taxon>Eukaryota</taxon>
        <taxon>Viridiplantae</taxon>
        <taxon>Streptophyta</taxon>
        <taxon>Embryophyta</taxon>
        <taxon>Tracheophyta</taxon>
        <taxon>Spermatophyta</taxon>
        <taxon>Magnoliopsida</taxon>
        <taxon>eudicotyledons</taxon>
        <taxon>Gunneridae</taxon>
        <taxon>Pentapetalae</taxon>
        <taxon>rosids</taxon>
        <taxon>fabids</taxon>
        <taxon>Malpighiales</taxon>
        <taxon>Salicaceae</taxon>
        <taxon>Saliceae</taxon>
        <taxon>Salix</taxon>
    </lineage>
</organism>
<keyword evidence="5" id="KW-0539">Nucleus</keyword>
<keyword evidence="2" id="KW-0479">Metal-binding</keyword>
<feature type="domain" description="C2H2-type" evidence="9">
    <location>
        <begin position="299"/>
        <end position="326"/>
    </location>
</feature>
<keyword evidence="3 6" id="KW-0863">Zinc-finger</keyword>
<evidence type="ECO:0000256" key="1">
    <source>
        <dbReference type="ARBA" id="ARBA00004123"/>
    </source>
</evidence>
<evidence type="ECO:0000256" key="5">
    <source>
        <dbReference type="ARBA" id="ARBA00023242"/>
    </source>
</evidence>
<keyword evidence="8" id="KW-1133">Transmembrane helix</keyword>
<dbReference type="InterPro" id="IPR036236">
    <property type="entry name" value="Znf_C2H2_sf"/>
</dbReference>
<dbReference type="PANTHER" id="PTHR47287:SF18">
    <property type="entry name" value="TRANSCRIPTION FACTOR C2H2 FAMILY"/>
    <property type="match status" value="1"/>
</dbReference>
<reference evidence="11" key="1">
    <citation type="journal article" date="2019" name="Gigascience">
        <title>De novo genome assembly of the endangered Acer yangbiense, a plant species with extremely small populations endemic to Yunnan Province, China.</title>
        <authorList>
            <person name="Yang J."/>
            <person name="Wariss H.M."/>
            <person name="Tao L."/>
            <person name="Zhang R."/>
            <person name="Yun Q."/>
            <person name="Hollingsworth P."/>
            <person name="Dao Z."/>
            <person name="Luo G."/>
            <person name="Guo H."/>
            <person name="Ma Y."/>
            <person name="Sun W."/>
        </authorList>
    </citation>
    <scope>NUCLEOTIDE SEQUENCE [LARGE SCALE GENOMIC DNA]</scope>
    <source>
        <strain evidence="11">cv. br00</strain>
    </source>
</reference>
<dbReference type="InterPro" id="IPR013087">
    <property type="entry name" value="Znf_C2H2_type"/>
</dbReference>
<evidence type="ECO:0000313" key="10">
    <source>
        <dbReference type="EMBL" id="KAB5544893.1"/>
    </source>
</evidence>
<evidence type="ECO:0000256" key="3">
    <source>
        <dbReference type="ARBA" id="ARBA00022771"/>
    </source>
</evidence>
<dbReference type="PROSITE" id="PS00028">
    <property type="entry name" value="ZINC_FINGER_C2H2_1"/>
    <property type="match status" value="1"/>
</dbReference>
<dbReference type="PROSITE" id="PS50157">
    <property type="entry name" value="ZINC_FINGER_C2H2_2"/>
    <property type="match status" value="1"/>
</dbReference>
<comment type="subcellular location">
    <subcellularLocation>
        <location evidence="1">Nucleus</location>
    </subcellularLocation>
</comment>
<dbReference type="PANTHER" id="PTHR47287">
    <property type="entry name" value="C2H2 AND C2HC ZINC FINGERS SUPERFAMILY PROTEIN"/>
    <property type="match status" value="1"/>
</dbReference>
<dbReference type="GO" id="GO:0009788">
    <property type="term" value="P:negative regulation of abscisic acid-activated signaling pathway"/>
    <property type="evidence" value="ECO:0007669"/>
    <property type="project" value="InterPro"/>
</dbReference>
<keyword evidence="4" id="KW-0862">Zinc</keyword>
<keyword evidence="8" id="KW-0812">Transmembrane</keyword>
<dbReference type="Gene3D" id="3.30.160.60">
    <property type="entry name" value="Classic Zinc Finger"/>
    <property type="match status" value="1"/>
</dbReference>
<comment type="caution">
    <text evidence="10">The sequence shown here is derived from an EMBL/GenBank/DDBJ whole genome shotgun (WGS) entry which is preliminary data.</text>
</comment>
<protein>
    <recommendedName>
        <fullName evidence="9">C2H2-type domain-containing protein</fullName>
    </recommendedName>
</protein>
<dbReference type="GO" id="GO:0005634">
    <property type="term" value="C:nucleus"/>
    <property type="evidence" value="ECO:0007669"/>
    <property type="project" value="UniProtKB-SubCell"/>
</dbReference>
<dbReference type="InterPro" id="IPR044246">
    <property type="entry name" value="ZFP3-like"/>
</dbReference>
<evidence type="ECO:0000256" key="7">
    <source>
        <dbReference type="SAM" id="MobiDB-lite"/>
    </source>
</evidence>
<evidence type="ECO:0000256" key="6">
    <source>
        <dbReference type="PROSITE-ProRule" id="PRU00042"/>
    </source>
</evidence>
<accession>A0A5N5LQ95</accession>
<evidence type="ECO:0000313" key="11">
    <source>
        <dbReference type="Proteomes" id="UP000326939"/>
    </source>
</evidence>
<proteinExistence type="predicted"/>
<dbReference type="FunFam" id="3.30.160.60:FF:001366">
    <property type="entry name" value="Zinc finger protein 2"/>
    <property type="match status" value="1"/>
</dbReference>
<keyword evidence="8" id="KW-0472">Membrane</keyword>
<dbReference type="AlphaFoldDB" id="A0A5N5LQ95"/>
<feature type="transmembrane region" description="Helical" evidence="8">
    <location>
        <begin position="16"/>
        <end position="37"/>
    </location>
</feature>
<evidence type="ECO:0000259" key="9">
    <source>
        <dbReference type="PROSITE" id="PS50157"/>
    </source>
</evidence>
<name>A0A5N5LQ95_9ROSI</name>
<evidence type="ECO:0000256" key="8">
    <source>
        <dbReference type="SAM" id="Phobius"/>
    </source>
</evidence>
<dbReference type="GO" id="GO:0008270">
    <property type="term" value="F:zinc ion binding"/>
    <property type="evidence" value="ECO:0007669"/>
    <property type="project" value="UniProtKB-KW"/>
</dbReference>
<evidence type="ECO:0000256" key="2">
    <source>
        <dbReference type="ARBA" id="ARBA00022723"/>
    </source>
</evidence>
<feature type="region of interest" description="Disordered" evidence="7">
    <location>
        <begin position="428"/>
        <end position="451"/>
    </location>
</feature>
<evidence type="ECO:0000256" key="4">
    <source>
        <dbReference type="ARBA" id="ARBA00022833"/>
    </source>
</evidence>
<sequence length="451" mass="50055">MRTMLRSCENFLLSRLIYLGAVHFINFLMVHILRSIFLLEMLKRLKIDLEFDGRGSVFATDIMRSIFFLGSKCCQICKKVLQLASSLLEGITLYHTMTSTGCKLGEDALHLQMIKSGVQNPLDCLPSSPSWRNFARSCELVWIINYAMLLVCSSLFWNLGCIVDMTGNLDELELCSCDVLALTCFAFKAMQTGTIYRGATLFHPVMISPKSKLDFENDSEVSSQVASNTSVHEPSLDPSKDSTTSSFLTDLVKLQEIPVPVSLDLSLHFNSSEIELKGTGETSSEVAVHNPATIIPRVFSCNYCRRKFYSSQALGGHQNAHKRERTMAKRAMRMGMFSDRYTNLASLPLNGSAFRSLGIKAHAAMHQSIIQSQTLPATRGGARFEQGYYGMPMFMEDDDVGSYWPGSFRQVGEAVGSNSGLELAQSPDMNFEARASPPRTDSSAPDLTLKL</sequence>
<dbReference type="EMBL" id="VDCV01000008">
    <property type="protein sequence ID" value="KAB5544893.1"/>
    <property type="molecule type" value="Genomic_DNA"/>
</dbReference>
<feature type="region of interest" description="Disordered" evidence="7">
    <location>
        <begin position="224"/>
        <end position="243"/>
    </location>
</feature>
<dbReference type="SUPFAM" id="SSF57667">
    <property type="entry name" value="beta-beta-alpha zinc fingers"/>
    <property type="match status" value="1"/>
</dbReference>
<dbReference type="Proteomes" id="UP000326939">
    <property type="component" value="Chromosome 8"/>
</dbReference>
<gene>
    <name evidence="10" type="ORF">DKX38_013005</name>
</gene>